<proteinExistence type="predicted"/>
<dbReference type="KEGG" id="nti:DNFV4_03707"/>
<dbReference type="Proteomes" id="UP001179121">
    <property type="component" value="Chromosome"/>
</dbReference>
<protein>
    <submittedName>
        <fullName evidence="1">Uncharacterized protein</fullName>
    </submittedName>
</protein>
<keyword evidence="2" id="KW-1185">Reference proteome</keyword>
<reference evidence="1" key="1">
    <citation type="submission" date="2022-10" db="EMBL/GenBank/DDBJ databases">
        <authorList>
            <person name="Koch H."/>
        </authorList>
    </citation>
    <scope>NUCLEOTIDE SEQUENCE</scope>
    <source>
        <strain evidence="1">DNF</strain>
    </source>
</reference>
<dbReference type="AlphaFoldDB" id="A0AA86T7T3"/>
<organism evidence="1 2">
    <name type="scientific">Nitrospira tepida</name>
    <dbReference type="NCBI Taxonomy" id="2973512"/>
    <lineage>
        <taxon>Bacteria</taxon>
        <taxon>Pseudomonadati</taxon>
        <taxon>Nitrospirota</taxon>
        <taxon>Nitrospiria</taxon>
        <taxon>Nitrospirales</taxon>
        <taxon>Nitrospiraceae</taxon>
        <taxon>Nitrospira</taxon>
    </lineage>
</organism>
<name>A0AA86T7T3_9BACT</name>
<evidence type="ECO:0000313" key="1">
    <source>
        <dbReference type="EMBL" id="CAI4033271.1"/>
    </source>
</evidence>
<evidence type="ECO:0000313" key="2">
    <source>
        <dbReference type="Proteomes" id="UP001179121"/>
    </source>
</evidence>
<accession>A0AA86T7T3</accession>
<dbReference type="RefSeq" id="WP_289270336.1">
    <property type="nucleotide sequence ID" value="NZ_OX365700.1"/>
</dbReference>
<sequence>MTQERTVNLVTIGIQLKLLKNFLNCVSVEADRELSSIEERRLAGEFQSLGDFEQAVDYPIARIEIAARAIAYELVALVEGELHRLAHGPWLNSTVHKGPKNIQELLDVNPETLTKLRMVSDLPFDEIVKLIETSIGFSLCNVEGWNEIRVLRNAVNSLKHRRGLKHPREIDWRSKDCVVPQRYRISREETVEMINTVDRFFRALKGVLGIPLKQLELSPIEQEKSSS</sequence>
<gene>
    <name evidence="1" type="ORF">DNFV4_03707</name>
</gene>
<dbReference type="EMBL" id="OX365700">
    <property type="protein sequence ID" value="CAI4033271.1"/>
    <property type="molecule type" value="Genomic_DNA"/>
</dbReference>